<dbReference type="CDD" id="cd00087">
    <property type="entry name" value="FReD"/>
    <property type="match status" value="1"/>
</dbReference>
<sequence>MVFPPPEHAEPVESSVYKSFVRPPRFEGGYRNCLEIQQKGKATSDGVYIIYPYDRSPQRPVAVFCDMATEGGGWTVIQRRENIVVKENFNRSFLEYGLGFGKPDEDHWLGLDHIHALTNQGHSQIRIDMTDFYGNETWAEYDFFYVGDREKQYALEAKYYRGDAGDSLSFHSGKDFLDNAFSASYVPLGGWWHGRNRKCNLNGDFLDQSKDCDYGVFWSSNNRCHPLNMTSMMIRPNY</sequence>
<dbReference type="PROSITE" id="PS51406">
    <property type="entry name" value="FIBRINOGEN_C_2"/>
    <property type="match status" value="1"/>
</dbReference>
<dbReference type="Gene3D" id="3.90.215.10">
    <property type="entry name" value="Gamma Fibrinogen, chain A, domain 1"/>
    <property type="match status" value="1"/>
</dbReference>
<organism evidence="2 3">
    <name type="scientific">Penaeus vannamei</name>
    <name type="common">Whiteleg shrimp</name>
    <name type="synonym">Litopenaeus vannamei</name>
    <dbReference type="NCBI Taxonomy" id="6689"/>
    <lineage>
        <taxon>Eukaryota</taxon>
        <taxon>Metazoa</taxon>
        <taxon>Ecdysozoa</taxon>
        <taxon>Arthropoda</taxon>
        <taxon>Crustacea</taxon>
        <taxon>Multicrustacea</taxon>
        <taxon>Malacostraca</taxon>
        <taxon>Eumalacostraca</taxon>
        <taxon>Eucarida</taxon>
        <taxon>Decapoda</taxon>
        <taxon>Dendrobranchiata</taxon>
        <taxon>Penaeoidea</taxon>
        <taxon>Penaeidae</taxon>
        <taxon>Penaeus</taxon>
    </lineage>
</organism>
<keyword evidence="3" id="KW-1185">Reference proteome</keyword>
<dbReference type="Pfam" id="PF00147">
    <property type="entry name" value="Fibrinogen_C"/>
    <property type="match status" value="1"/>
</dbReference>
<reference evidence="2 3" key="2">
    <citation type="submission" date="2019-01" db="EMBL/GenBank/DDBJ databases">
        <title>The decoding of complex shrimp genome reveals the adaptation for benthos swimmer, frequently molting mechanism and breeding impact on genome.</title>
        <authorList>
            <person name="Sun Y."/>
            <person name="Gao Y."/>
            <person name="Yu Y."/>
        </authorList>
    </citation>
    <scope>NUCLEOTIDE SEQUENCE [LARGE SCALE GENOMIC DNA]</scope>
    <source>
        <tissue evidence="2">Muscle</tissue>
    </source>
</reference>
<dbReference type="EMBL" id="QCYY01002029">
    <property type="protein sequence ID" value="ROT73398.1"/>
    <property type="molecule type" value="Genomic_DNA"/>
</dbReference>
<comment type="caution">
    <text evidence="2">The sequence shown here is derived from an EMBL/GenBank/DDBJ whole genome shotgun (WGS) entry which is preliminary data.</text>
</comment>
<dbReference type="InterPro" id="IPR002181">
    <property type="entry name" value="Fibrinogen_a/b/g_C_dom"/>
</dbReference>
<dbReference type="InterPro" id="IPR050373">
    <property type="entry name" value="Fibrinogen_C-term_domain"/>
</dbReference>
<evidence type="ECO:0000259" key="1">
    <source>
        <dbReference type="PROSITE" id="PS51406"/>
    </source>
</evidence>
<dbReference type="GO" id="GO:0005615">
    <property type="term" value="C:extracellular space"/>
    <property type="evidence" value="ECO:0007669"/>
    <property type="project" value="TreeGrafter"/>
</dbReference>
<dbReference type="PANTHER" id="PTHR19143">
    <property type="entry name" value="FIBRINOGEN/TENASCIN/ANGIOPOEITIN"/>
    <property type="match status" value="1"/>
</dbReference>
<proteinExistence type="predicted"/>
<dbReference type="SMART" id="SM00186">
    <property type="entry name" value="FBG"/>
    <property type="match status" value="1"/>
</dbReference>
<dbReference type="Proteomes" id="UP000283509">
    <property type="component" value="Unassembled WGS sequence"/>
</dbReference>
<feature type="domain" description="Fibrinogen C-terminal" evidence="1">
    <location>
        <begin position="24"/>
        <end position="238"/>
    </location>
</feature>
<accession>A0A423TAD7</accession>
<dbReference type="InterPro" id="IPR014716">
    <property type="entry name" value="Fibrinogen_a/b/g_C_1"/>
</dbReference>
<dbReference type="InterPro" id="IPR036056">
    <property type="entry name" value="Fibrinogen-like_C"/>
</dbReference>
<reference evidence="2 3" key="1">
    <citation type="submission" date="2018-04" db="EMBL/GenBank/DDBJ databases">
        <authorList>
            <person name="Zhang X."/>
            <person name="Yuan J."/>
            <person name="Li F."/>
            <person name="Xiang J."/>
        </authorList>
    </citation>
    <scope>NUCLEOTIDE SEQUENCE [LARGE SCALE GENOMIC DNA]</scope>
    <source>
        <tissue evidence="2">Muscle</tissue>
    </source>
</reference>
<dbReference type="OrthoDB" id="6361951at2759"/>
<dbReference type="PANTHER" id="PTHR19143:SF327">
    <property type="entry name" value="FI21813P1-RELATED"/>
    <property type="match status" value="1"/>
</dbReference>
<dbReference type="NCBIfam" id="NF040941">
    <property type="entry name" value="GGGWT_bact"/>
    <property type="match status" value="1"/>
</dbReference>
<dbReference type="AlphaFoldDB" id="A0A423TAD7"/>
<protein>
    <recommendedName>
        <fullName evidence="1">Fibrinogen C-terminal domain-containing protein</fullName>
    </recommendedName>
</protein>
<name>A0A423TAD7_PENVA</name>
<evidence type="ECO:0000313" key="2">
    <source>
        <dbReference type="EMBL" id="ROT73398.1"/>
    </source>
</evidence>
<gene>
    <name evidence="2" type="ORF">C7M84_008170</name>
</gene>
<dbReference type="SUPFAM" id="SSF56496">
    <property type="entry name" value="Fibrinogen C-terminal domain-like"/>
    <property type="match status" value="1"/>
</dbReference>
<evidence type="ECO:0000313" key="3">
    <source>
        <dbReference type="Proteomes" id="UP000283509"/>
    </source>
</evidence>
<dbReference type="STRING" id="6689.A0A423TAD7"/>